<dbReference type="AlphaFoldDB" id="A0A9X1B2T8"/>
<dbReference type="Proteomes" id="UP001138768">
    <property type="component" value="Unassembled WGS sequence"/>
</dbReference>
<dbReference type="RefSeq" id="WP_200236573.1">
    <property type="nucleotide sequence ID" value="NZ_JAXUFI010000003.1"/>
</dbReference>
<comment type="caution">
    <text evidence="1">The sequence shown here is derived from an EMBL/GenBank/DDBJ whole genome shotgun (WGS) entry which is preliminary data.</text>
</comment>
<gene>
    <name evidence="1" type="ORF">CKO42_00580</name>
</gene>
<evidence type="ECO:0000313" key="2">
    <source>
        <dbReference type="Proteomes" id="UP001138768"/>
    </source>
</evidence>
<organism evidence="1 2">
    <name type="scientific">Lamprobacter modestohalophilus</name>
    <dbReference type="NCBI Taxonomy" id="1064514"/>
    <lineage>
        <taxon>Bacteria</taxon>
        <taxon>Pseudomonadati</taxon>
        <taxon>Pseudomonadota</taxon>
        <taxon>Gammaproteobacteria</taxon>
        <taxon>Chromatiales</taxon>
        <taxon>Chromatiaceae</taxon>
        <taxon>Lamprobacter</taxon>
    </lineage>
</organism>
<dbReference type="EMBL" id="NRRY01000001">
    <property type="protein sequence ID" value="MBK1616966.1"/>
    <property type="molecule type" value="Genomic_DNA"/>
</dbReference>
<name>A0A9X1B2T8_9GAMM</name>
<protein>
    <submittedName>
        <fullName evidence="1">Uncharacterized protein</fullName>
    </submittedName>
</protein>
<proteinExistence type="predicted"/>
<accession>A0A9X1B2T8</accession>
<evidence type="ECO:0000313" key="1">
    <source>
        <dbReference type="EMBL" id="MBK1616966.1"/>
    </source>
</evidence>
<keyword evidence="2" id="KW-1185">Reference proteome</keyword>
<sequence>MMTPKQTHTLWHLRRQGLQFEAEKAEQAWSRGREFLPEQRAPLKRETRELIDQCNWELVPEVA</sequence>
<reference evidence="1 2" key="1">
    <citation type="journal article" date="2020" name="Microorganisms">
        <title>Osmotic Adaptation and Compatible Solute Biosynthesis of Phototrophic Bacteria as Revealed from Genome Analyses.</title>
        <authorList>
            <person name="Imhoff J.F."/>
            <person name="Rahn T."/>
            <person name="Kunzel S."/>
            <person name="Keller A."/>
            <person name="Neulinger S.C."/>
        </authorList>
    </citation>
    <scope>NUCLEOTIDE SEQUENCE [LARGE SCALE GENOMIC DNA]</scope>
    <source>
        <strain evidence="1 2">DSM 25653</strain>
    </source>
</reference>